<proteinExistence type="predicted"/>
<name>A0A4Y9KVQ9_9BRAD</name>
<dbReference type="OrthoDB" id="8261083at2"/>
<gene>
    <name evidence="1" type="ORF">E4K66_30925</name>
</gene>
<comment type="caution">
    <text evidence="1">The sequence shown here is derived from an EMBL/GenBank/DDBJ whole genome shotgun (WGS) entry which is preliminary data.</text>
</comment>
<accession>A0A4Y9KVQ9</accession>
<evidence type="ECO:0000313" key="1">
    <source>
        <dbReference type="EMBL" id="TFV34579.1"/>
    </source>
</evidence>
<dbReference type="AlphaFoldDB" id="A0A4Y9KVQ9"/>
<dbReference type="Proteomes" id="UP000298225">
    <property type="component" value="Unassembled WGS sequence"/>
</dbReference>
<keyword evidence="2" id="KW-1185">Reference proteome</keyword>
<sequence>MSGISIIMAGALQRDLLARGVRHLDLSDCEAIVARMFDSIHIIERRTRPAPARRCETELVASDGSCEACGAAKGETCQKPRNGPA</sequence>
<evidence type="ECO:0000313" key="2">
    <source>
        <dbReference type="Proteomes" id="UP000298225"/>
    </source>
</evidence>
<dbReference type="EMBL" id="SPQU01000020">
    <property type="protein sequence ID" value="TFV34579.1"/>
    <property type="molecule type" value="Genomic_DNA"/>
</dbReference>
<reference evidence="1 2" key="1">
    <citation type="submission" date="2019-03" db="EMBL/GenBank/DDBJ databases">
        <title>Bradyrhizobium strains diversity isolated from Chamaecrista fasciculata.</title>
        <authorList>
            <person name="Urquiaga M.C.O."/>
            <person name="Hungria M."/>
            <person name="Delamuta J.R.M."/>
        </authorList>
    </citation>
    <scope>NUCLEOTIDE SEQUENCE [LARGE SCALE GENOMIC DNA]</scope>
    <source>
        <strain evidence="1 2">CNPSo 3424</strain>
    </source>
</reference>
<protein>
    <submittedName>
        <fullName evidence="1">Uncharacterized protein</fullName>
    </submittedName>
</protein>
<dbReference type="RefSeq" id="WP_135171268.1">
    <property type="nucleotide sequence ID" value="NZ_SPQU01000020.1"/>
</dbReference>
<organism evidence="1 2">
    <name type="scientific">Bradyrhizobium frederickii</name>
    <dbReference type="NCBI Taxonomy" id="2560054"/>
    <lineage>
        <taxon>Bacteria</taxon>
        <taxon>Pseudomonadati</taxon>
        <taxon>Pseudomonadota</taxon>
        <taxon>Alphaproteobacteria</taxon>
        <taxon>Hyphomicrobiales</taxon>
        <taxon>Nitrobacteraceae</taxon>
        <taxon>Bradyrhizobium</taxon>
    </lineage>
</organism>